<reference evidence="1 2" key="1">
    <citation type="submission" date="2016-02" db="EMBL/GenBank/DDBJ databases">
        <title>Gardnerella vaginalis Subgroups Defined by cpn60 Sequencing and Sialidase Activity in Isolates from Canada, Belgium and Kenya.</title>
        <authorList>
            <person name="Schellenberg J."/>
            <person name="Paramel Jayaprakash T."/>
            <person name="Withana Gamage N."/>
            <person name="Patterson M.H."/>
            <person name="Vaneechoutte M."/>
            <person name="Hill J.E."/>
        </authorList>
    </citation>
    <scope>NUCLEOTIDE SEQUENCE [LARGE SCALE GENOMIC DNA]</scope>
    <source>
        <strain evidence="1 2">N160</strain>
    </source>
</reference>
<accession>A0A3E1IPH8</accession>
<keyword evidence="2" id="KW-1185">Reference proteome</keyword>
<dbReference type="RefSeq" id="WP_116793997.1">
    <property type="nucleotide sequence ID" value="NZ_LSLH01000001.1"/>
</dbReference>
<proteinExistence type="predicted"/>
<name>A0A3E1IPH8_GARVA</name>
<evidence type="ECO:0000313" key="1">
    <source>
        <dbReference type="EMBL" id="RFD74891.1"/>
    </source>
</evidence>
<sequence length="85" mass="9841">MPNQDTVTCSFVMDRDIYNQYKHVVKLRGDNVKNNLVKYMQSVIKYDIPNADTIEAIEEVKQLKANPNKKTYGSFAELLQDIDND</sequence>
<organism evidence="1 2">
    <name type="scientific">Gardnerella vaginalis</name>
    <dbReference type="NCBI Taxonomy" id="2702"/>
    <lineage>
        <taxon>Bacteria</taxon>
        <taxon>Bacillati</taxon>
        <taxon>Actinomycetota</taxon>
        <taxon>Actinomycetes</taxon>
        <taxon>Bifidobacteriales</taxon>
        <taxon>Bifidobacteriaceae</taxon>
        <taxon>Gardnerella</taxon>
    </lineage>
</organism>
<gene>
    <name evidence="1" type="ORF">AXE76_01365</name>
</gene>
<evidence type="ECO:0000313" key="2">
    <source>
        <dbReference type="Proteomes" id="UP000258888"/>
    </source>
</evidence>
<protein>
    <submittedName>
        <fullName evidence="1">Uncharacterized protein</fullName>
    </submittedName>
</protein>
<dbReference type="AlphaFoldDB" id="A0A3E1IPH8"/>
<comment type="caution">
    <text evidence="1">The sequence shown here is derived from an EMBL/GenBank/DDBJ whole genome shotgun (WGS) entry which is preliminary data.</text>
</comment>
<dbReference type="EMBL" id="LSLH01000001">
    <property type="protein sequence ID" value="RFD74891.1"/>
    <property type="molecule type" value="Genomic_DNA"/>
</dbReference>
<dbReference type="Proteomes" id="UP000258888">
    <property type="component" value="Unassembled WGS sequence"/>
</dbReference>